<evidence type="ECO:0000256" key="3">
    <source>
        <dbReference type="ARBA" id="ARBA00022989"/>
    </source>
</evidence>
<evidence type="ECO:0000313" key="7">
    <source>
        <dbReference type="EMBL" id="KAK8054621.1"/>
    </source>
</evidence>
<evidence type="ECO:0000313" key="8">
    <source>
        <dbReference type="Proteomes" id="UP001480595"/>
    </source>
</evidence>
<keyword evidence="2 6" id="KW-0812">Transmembrane</keyword>
<organism evidence="7 8">
    <name type="scientific">Apiospora phragmitis</name>
    <dbReference type="NCBI Taxonomy" id="2905665"/>
    <lineage>
        <taxon>Eukaryota</taxon>
        <taxon>Fungi</taxon>
        <taxon>Dikarya</taxon>
        <taxon>Ascomycota</taxon>
        <taxon>Pezizomycotina</taxon>
        <taxon>Sordariomycetes</taxon>
        <taxon>Xylariomycetidae</taxon>
        <taxon>Amphisphaeriales</taxon>
        <taxon>Apiosporaceae</taxon>
        <taxon>Apiospora</taxon>
    </lineage>
</organism>
<dbReference type="InterPro" id="IPR051694">
    <property type="entry name" value="Immunoregulatory_rcpt-like"/>
</dbReference>
<name>A0ABR1U8Y7_9PEZI</name>
<dbReference type="EMBL" id="JAQQWL010000010">
    <property type="protein sequence ID" value="KAK8054621.1"/>
    <property type="molecule type" value="Genomic_DNA"/>
</dbReference>
<dbReference type="GeneID" id="92094160"/>
<dbReference type="PANTHER" id="PTHR15549">
    <property type="entry name" value="PAIRED IMMUNOGLOBULIN-LIKE TYPE 2 RECEPTOR"/>
    <property type="match status" value="1"/>
</dbReference>
<keyword evidence="3 6" id="KW-1133">Transmembrane helix</keyword>
<proteinExistence type="predicted"/>
<protein>
    <submittedName>
        <fullName evidence="7">Uncharacterized protein</fullName>
    </submittedName>
</protein>
<keyword evidence="8" id="KW-1185">Reference proteome</keyword>
<reference evidence="7 8" key="1">
    <citation type="submission" date="2023-01" db="EMBL/GenBank/DDBJ databases">
        <title>Analysis of 21 Apiospora genomes using comparative genomics revels a genus with tremendous synthesis potential of carbohydrate active enzymes and secondary metabolites.</title>
        <authorList>
            <person name="Sorensen T."/>
        </authorList>
    </citation>
    <scope>NUCLEOTIDE SEQUENCE [LARGE SCALE GENOMIC DNA]</scope>
    <source>
        <strain evidence="7 8">CBS 135458</strain>
    </source>
</reference>
<feature type="transmembrane region" description="Helical" evidence="6">
    <location>
        <begin position="38"/>
        <end position="61"/>
    </location>
</feature>
<comment type="subcellular location">
    <subcellularLocation>
        <location evidence="1">Membrane</location>
        <topology evidence="1">Single-pass membrane protein</topology>
    </subcellularLocation>
</comment>
<comment type="caution">
    <text evidence="7">The sequence shown here is derived from an EMBL/GenBank/DDBJ whole genome shotgun (WGS) entry which is preliminary data.</text>
</comment>
<gene>
    <name evidence="7" type="ORF">PG994_009688</name>
</gene>
<feature type="compositionally biased region" description="Polar residues" evidence="5">
    <location>
        <begin position="70"/>
        <end position="79"/>
    </location>
</feature>
<dbReference type="Proteomes" id="UP001480595">
    <property type="component" value="Unassembled WGS sequence"/>
</dbReference>
<dbReference type="RefSeq" id="XP_066713267.1">
    <property type="nucleotide sequence ID" value="XM_066861097.1"/>
</dbReference>
<evidence type="ECO:0000256" key="4">
    <source>
        <dbReference type="ARBA" id="ARBA00023136"/>
    </source>
</evidence>
<sequence length="139" mass="15082">MTSHTGIFTSAVSVESALHATPTPSLAPSTNPGPGGGAIAGIIVGAIVGLAILAALCWLIFRYRRKALGSQPSNEQVQEIMSHRGPDDFPGLQSNLEQQNQYQNEDRYELGGPDHIPQQRQQQYQKPELDASTSEMLQR</sequence>
<evidence type="ECO:0000256" key="1">
    <source>
        <dbReference type="ARBA" id="ARBA00004167"/>
    </source>
</evidence>
<evidence type="ECO:0000256" key="6">
    <source>
        <dbReference type="SAM" id="Phobius"/>
    </source>
</evidence>
<feature type="region of interest" description="Disordered" evidence="5">
    <location>
        <begin position="69"/>
        <end position="139"/>
    </location>
</feature>
<evidence type="ECO:0000256" key="2">
    <source>
        <dbReference type="ARBA" id="ARBA00022692"/>
    </source>
</evidence>
<feature type="compositionally biased region" description="Polar residues" evidence="5">
    <location>
        <begin position="92"/>
        <end position="103"/>
    </location>
</feature>
<accession>A0ABR1U8Y7</accession>
<evidence type="ECO:0000256" key="5">
    <source>
        <dbReference type="SAM" id="MobiDB-lite"/>
    </source>
</evidence>
<dbReference type="PANTHER" id="PTHR15549:SF26">
    <property type="entry name" value="AXIAL BUDDING PATTERN PROTEIN 2-RELATED"/>
    <property type="match status" value="1"/>
</dbReference>
<keyword evidence="4 6" id="KW-0472">Membrane</keyword>